<dbReference type="PANTHER" id="PTHR45808">
    <property type="entry name" value="RHO GTPASE-ACTIVATING PROTEIN 68F"/>
    <property type="match status" value="1"/>
</dbReference>
<dbReference type="Pfam" id="PF13716">
    <property type="entry name" value="CRAL_TRIO_2"/>
    <property type="match status" value="1"/>
</dbReference>
<dbReference type="SUPFAM" id="SSF48350">
    <property type="entry name" value="GTPase activation domain, GAP"/>
    <property type="match status" value="1"/>
</dbReference>
<dbReference type="GeneID" id="2906653"/>
<proteinExistence type="predicted"/>
<dbReference type="PANTHER" id="PTHR45808:SF2">
    <property type="entry name" value="RHO GTPASE-ACTIVATING PROTEIN 68F"/>
    <property type="match status" value="1"/>
</dbReference>
<dbReference type="InterPro" id="IPR008936">
    <property type="entry name" value="Rho_GTPase_activation_prot"/>
</dbReference>
<dbReference type="Proteomes" id="UP000182444">
    <property type="component" value="Chromosome 1B"/>
</dbReference>
<evidence type="ECO:0000313" key="4">
    <source>
        <dbReference type="Proteomes" id="UP000182444"/>
    </source>
</evidence>
<accession>A0A1D8N8F8</accession>
<evidence type="ECO:0000313" key="3">
    <source>
        <dbReference type="EMBL" id="AOW01920.1"/>
    </source>
</evidence>
<evidence type="ECO:0000259" key="2">
    <source>
        <dbReference type="PROSITE" id="PS50238"/>
    </source>
</evidence>
<dbReference type="OMA" id="ERCETAN"/>
<dbReference type="Pfam" id="PF00620">
    <property type="entry name" value="RhoGAP"/>
    <property type="match status" value="1"/>
</dbReference>
<dbReference type="CDD" id="cd00159">
    <property type="entry name" value="RhoGAP"/>
    <property type="match status" value="1"/>
</dbReference>
<organism evidence="3 4">
    <name type="scientific">Yarrowia lipolytica</name>
    <name type="common">Candida lipolytica</name>
    <dbReference type="NCBI Taxonomy" id="4952"/>
    <lineage>
        <taxon>Eukaryota</taxon>
        <taxon>Fungi</taxon>
        <taxon>Dikarya</taxon>
        <taxon>Ascomycota</taxon>
        <taxon>Saccharomycotina</taxon>
        <taxon>Dipodascomycetes</taxon>
        <taxon>Dipodascales</taxon>
        <taxon>Dipodascales incertae sedis</taxon>
        <taxon>Yarrowia</taxon>
    </lineage>
</organism>
<gene>
    <name evidence="3" type="ORF">YALI1_B24997g</name>
</gene>
<dbReference type="InterPro" id="IPR036865">
    <property type="entry name" value="CRAL-TRIO_dom_sf"/>
</dbReference>
<dbReference type="EMBL" id="CP017554">
    <property type="protein sequence ID" value="AOW01920.1"/>
    <property type="molecule type" value="Genomic_DNA"/>
</dbReference>
<dbReference type="GO" id="GO:0007264">
    <property type="term" value="P:small GTPase-mediated signal transduction"/>
    <property type="evidence" value="ECO:0007669"/>
    <property type="project" value="TreeGrafter"/>
</dbReference>
<dbReference type="Gene3D" id="3.40.525.10">
    <property type="entry name" value="CRAL-TRIO lipid binding domain"/>
    <property type="match status" value="1"/>
</dbReference>
<dbReference type="Gene3D" id="1.10.555.10">
    <property type="entry name" value="Rho GTPase activation protein"/>
    <property type="match status" value="1"/>
</dbReference>
<dbReference type="VEuPathDB" id="FungiDB:YALI0_B19052g"/>
<dbReference type="CDD" id="cd00170">
    <property type="entry name" value="SEC14"/>
    <property type="match status" value="1"/>
</dbReference>
<reference evidence="3 4" key="1">
    <citation type="journal article" date="2016" name="PLoS ONE">
        <title>Sequence Assembly of Yarrowia lipolytica Strain W29/CLIB89 Shows Transposable Element Diversity.</title>
        <authorList>
            <person name="Magnan C."/>
            <person name="Yu J."/>
            <person name="Chang I."/>
            <person name="Jahn E."/>
            <person name="Kanomata Y."/>
            <person name="Wu J."/>
            <person name="Zeller M."/>
            <person name="Oakes M."/>
            <person name="Baldi P."/>
            <person name="Sandmeyer S."/>
        </authorList>
    </citation>
    <scope>NUCLEOTIDE SEQUENCE [LARGE SCALE GENOMIC DNA]</scope>
    <source>
        <strain evidence="4">CLIB89(W29)</strain>
    </source>
</reference>
<dbReference type="SUPFAM" id="SSF52087">
    <property type="entry name" value="CRAL/TRIO domain"/>
    <property type="match status" value="1"/>
</dbReference>
<dbReference type="eggNOG" id="KOG4406">
    <property type="taxonomic scope" value="Eukaryota"/>
</dbReference>
<dbReference type="InterPro" id="IPR001251">
    <property type="entry name" value="CRAL-TRIO_dom"/>
</dbReference>
<dbReference type="InterPro" id="IPR000198">
    <property type="entry name" value="RhoGAP_dom"/>
</dbReference>
<feature type="region of interest" description="Disordered" evidence="1">
    <location>
        <begin position="467"/>
        <end position="569"/>
    </location>
</feature>
<dbReference type="VEuPathDB" id="FungiDB:YALI1_B24997g"/>
<dbReference type="GO" id="GO:0005737">
    <property type="term" value="C:cytoplasm"/>
    <property type="evidence" value="ECO:0007669"/>
    <property type="project" value="TreeGrafter"/>
</dbReference>
<dbReference type="AlphaFoldDB" id="A0A1D8N8F8"/>
<dbReference type="SMART" id="SM00324">
    <property type="entry name" value="RhoGAP"/>
    <property type="match status" value="1"/>
</dbReference>
<dbReference type="GO" id="GO:0005096">
    <property type="term" value="F:GTPase activator activity"/>
    <property type="evidence" value="ECO:0007669"/>
    <property type="project" value="TreeGrafter"/>
</dbReference>
<feature type="compositionally biased region" description="Polar residues" evidence="1">
    <location>
        <begin position="497"/>
        <end position="508"/>
    </location>
</feature>
<evidence type="ECO:0000256" key="1">
    <source>
        <dbReference type="SAM" id="MobiDB-lite"/>
    </source>
</evidence>
<sequence>MEIKEKVFKKAIPTPTKSKDVSSDMANDVPQDPKRVAAKIVYQTDTVDPQTRLPIVVIDSSALPEPSSKSHAILFPHLVSNLPSTPFVLVFFACGAPQRPSWSWATKTYAMIERDVKKRVRKVYVVHESWWVRAVTEMLGGFISTKFKAKIHHVSSLSQLAREIDVTAINIPPRVLLHNRKVEDEITVPRHVEPVFGRLFDPRNPPRIWNVMLEYLTQMAPYVEGVFRVSPRSDLLEIVRCNCDRGQMFELADYGPHVAASLLKRFLRDCPEPALPADRIPLPIKDDAEYTEDTIRQLPVTSLFIFLYVVPLLQSIVRNTQVTRHSEHSISVCFAPALLGITASRDSTAVGIRLLKNVIEHWAVLAPKLENELYTRINVTDVNRIQQLAPNAGGLGAAPAYPPYDGAYDMSKRQVSAPLTFLNNSKSSPSLRQRNVSDAAPVPPFPISVSVESLVDIADDDAQISPVKSRGRQMNNNGLLSSVELMPPPPVPKKPVQLQSRSRHNSVSELAAELEPPSTPKTPTKFVLQPSTKINADIDPSTFKIPPSPPPPRKFGPRSRSVASTKRGKMVEELSKMFEERCETANMMLEFERHRQIRQEAADRLNRGSPEP</sequence>
<name>A0A1D8N8F8_YARLL</name>
<dbReference type="RefSeq" id="XP_501084.3">
    <property type="nucleotide sequence ID" value="XM_501084.3"/>
</dbReference>
<dbReference type="KEGG" id="yli:2906653"/>
<feature type="domain" description="Rho-GAP" evidence="2">
    <location>
        <begin position="190"/>
        <end position="366"/>
    </location>
</feature>
<dbReference type="PROSITE" id="PS50238">
    <property type="entry name" value="RHOGAP"/>
    <property type="match status" value="1"/>
</dbReference>
<protein>
    <recommendedName>
        <fullName evidence="2">Rho-GAP domain-containing protein</fullName>
    </recommendedName>
</protein>